<dbReference type="Proteomes" id="UP000242520">
    <property type="component" value="Unassembled WGS sequence"/>
</dbReference>
<proteinExistence type="predicted"/>
<dbReference type="AlphaFoldDB" id="A0A1M5TFT0"/>
<name>A0A1M5TFT0_9FIRM</name>
<sequence length="109" mass="13106">MKITMRAILINLNDKQKSIIDNMMLVFCTAIRYSFNRLIERMVIARRSYGFKERVPKILVDKFIDDKEKFNKYNEWKKWTVINKNIKRKVGVKPDLWLINRKKLLGIAS</sequence>
<accession>A0A1M5TFT0</accession>
<keyword evidence="2" id="KW-1185">Reference proteome</keyword>
<dbReference type="EMBL" id="FQXH01000033">
    <property type="protein sequence ID" value="SHH49602.1"/>
    <property type="molecule type" value="Genomic_DNA"/>
</dbReference>
<gene>
    <name evidence="1" type="ORF">SAMN02744040_02160</name>
</gene>
<evidence type="ECO:0000313" key="1">
    <source>
        <dbReference type="EMBL" id="SHH49602.1"/>
    </source>
</evidence>
<reference evidence="2" key="1">
    <citation type="submission" date="2016-11" db="EMBL/GenBank/DDBJ databases">
        <authorList>
            <person name="Varghese N."/>
            <person name="Submissions S."/>
        </authorList>
    </citation>
    <scope>NUCLEOTIDE SEQUENCE [LARGE SCALE GENOMIC DNA]</scope>
    <source>
        <strain evidence="2">DSM 15285</strain>
    </source>
</reference>
<organism evidence="1 2">
    <name type="scientific">Tepidibacter thalassicus DSM 15285</name>
    <dbReference type="NCBI Taxonomy" id="1123350"/>
    <lineage>
        <taxon>Bacteria</taxon>
        <taxon>Bacillati</taxon>
        <taxon>Bacillota</taxon>
        <taxon>Clostridia</taxon>
        <taxon>Peptostreptococcales</taxon>
        <taxon>Peptostreptococcaceae</taxon>
        <taxon>Tepidibacter</taxon>
    </lineage>
</organism>
<protein>
    <submittedName>
        <fullName evidence="1">Uncharacterized protein</fullName>
    </submittedName>
</protein>
<dbReference type="OrthoDB" id="7375452at2"/>
<evidence type="ECO:0000313" key="2">
    <source>
        <dbReference type="Proteomes" id="UP000242520"/>
    </source>
</evidence>